<keyword evidence="3" id="KW-0012">Acyltransferase</keyword>
<feature type="domain" description="Lipoyl-binding" evidence="5">
    <location>
        <begin position="54"/>
        <end position="130"/>
    </location>
</feature>
<dbReference type="GO" id="GO:0005739">
    <property type="term" value="C:mitochondrion"/>
    <property type="evidence" value="ECO:0007669"/>
    <property type="project" value="TreeGrafter"/>
</dbReference>
<keyword evidence="7" id="KW-1185">Reference proteome</keyword>
<sequence>MLKMAASAGKIYCRLPKSKLALFANLNIFRKDGIALRYVANERQMHSSASYLATIKLDMPSLSPTMEKGNIIKWYKKEGDTVSPGDVLCKIETDKAMMDMETEETGILAKIIVPADSKDVPIGSLIALLVEEGDDWKNVQIPAEAAAKPPSKPATETPTPVVTTAAVPASPPSAALSSDHGDHRHLVGPSVKKLLQEYNISSNDVPATGPAGALLKGDVLNYINSKKLSKSVTPPAASTPSTPAPKVEPAAAPGANYIDIPLTSMRRTIAKRLTESKSTIPHAYASIDSNMGALTELRKTLAADGVKISVNDFIVKAAALALQRSPKVNAIWANDGPKLSQSVDISVAVATPNGLITPIVKGASYLSVEQISSTVKELSGRAKEGKLLPHEYQGGSFSISNLGMFGITEFSAVINPPQLAILAIGTSRTEASMKGNQLKMTVTLSYDSRGLNEVEATRFLEEFRNALENPQFMLGGTNLDSAAEAFAF</sequence>
<keyword evidence="2 3" id="KW-0450">Lipoyl</keyword>
<feature type="compositionally biased region" description="Low complexity" evidence="4">
    <location>
        <begin position="143"/>
        <end position="175"/>
    </location>
</feature>
<evidence type="ECO:0000313" key="8">
    <source>
        <dbReference type="RefSeq" id="XP_055899001.1"/>
    </source>
</evidence>
<dbReference type="AlphaFoldDB" id="A0A9W3BHN5"/>
<comment type="cofactor">
    <cofactor evidence="3">
        <name>(R)-lipoate</name>
        <dbReference type="ChEBI" id="CHEBI:83088"/>
    </cofactor>
</comment>
<dbReference type="GO" id="GO:0016746">
    <property type="term" value="F:acyltransferase activity"/>
    <property type="evidence" value="ECO:0007669"/>
    <property type="project" value="UniProtKB-KW"/>
</dbReference>
<dbReference type="GO" id="GO:0006086">
    <property type="term" value="P:pyruvate decarboxylation to acetyl-CoA"/>
    <property type="evidence" value="ECO:0007669"/>
    <property type="project" value="InterPro"/>
</dbReference>
<dbReference type="Gene3D" id="4.10.320.10">
    <property type="entry name" value="E3-binding domain"/>
    <property type="match status" value="1"/>
</dbReference>
<feature type="compositionally biased region" description="Low complexity" evidence="4">
    <location>
        <begin position="230"/>
        <end position="247"/>
    </location>
</feature>
<feature type="region of interest" description="Disordered" evidence="4">
    <location>
        <begin position="143"/>
        <end position="183"/>
    </location>
</feature>
<protein>
    <recommendedName>
        <fullName evidence="3">Dihydrolipoamide acetyltransferase component of pyruvate dehydrogenase complex</fullName>
        <ecNumber evidence="3">2.3.1.-</ecNumber>
    </recommendedName>
</protein>
<dbReference type="Pfam" id="PF02817">
    <property type="entry name" value="E3_binding"/>
    <property type="match status" value="1"/>
</dbReference>
<comment type="similarity">
    <text evidence="1 3">Belongs to the 2-oxoacid dehydrogenase family.</text>
</comment>
<dbReference type="PROSITE" id="PS51826">
    <property type="entry name" value="PSBD"/>
    <property type="match status" value="1"/>
</dbReference>
<dbReference type="InterPro" id="IPR045257">
    <property type="entry name" value="E2/Pdx1"/>
</dbReference>
<dbReference type="InterPro" id="IPR023213">
    <property type="entry name" value="CAT-like_dom_sf"/>
</dbReference>
<name>A0A9W3BHN5_BIOGL</name>
<evidence type="ECO:0000256" key="1">
    <source>
        <dbReference type="ARBA" id="ARBA00007317"/>
    </source>
</evidence>
<dbReference type="InterPro" id="IPR036625">
    <property type="entry name" value="E3-bd_dom_sf"/>
</dbReference>
<dbReference type="GO" id="GO:0045254">
    <property type="term" value="C:pyruvate dehydrogenase complex"/>
    <property type="evidence" value="ECO:0007669"/>
    <property type="project" value="InterPro"/>
</dbReference>
<dbReference type="FunFam" id="2.40.50.100:FF:000010">
    <property type="entry name" value="Acetyltransferase component of pyruvate dehydrogenase complex"/>
    <property type="match status" value="1"/>
</dbReference>
<dbReference type="InterPro" id="IPR000089">
    <property type="entry name" value="Biotin_lipoyl"/>
</dbReference>
<dbReference type="OrthoDB" id="537444at2759"/>
<dbReference type="OMA" id="TIKQKPW"/>
<evidence type="ECO:0000259" key="5">
    <source>
        <dbReference type="PROSITE" id="PS50968"/>
    </source>
</evidence>
<evidence type="ECO:0000259" key="6">
    <source>
        <dbReference type="PROSITE" id="PS51826"/>
    </source>
</evidence>
<dbReference type="InterPro" id="IPR004167">
    <property type="entry name" value="PSBD"/>
</dbReference>
<dbReference type="PANTHER" id="PTHR23151:SF90">
    <property type="entry name" value="DIHYDROLIPOYLLYSINE-RESIDUE ACETYLTRANSFERASE COMPONENT OF PYRUVATE DEHYDROGENASE COMPLEX, MITOCHONDRIAL-RELATED"/>
    <property type="match status" value="1"/>
</dbReference>
<dbReference type="SUPFAM" id="SSF47005">
    <property type="entry name" value="Peripheral subunit-binding domain of 2-oxo acid dehydrogenase complex"/>
    <property type="match status" value="1"/>
</dbReference>
<gene>
    <name evidence="8" type="primary">LOC106059308</name>
</gene>
<dbReference type="Pfam" id="PF00198">
    <property type="entry name" value="2-oxoacid_dh"/>
    <property type="match status" value="1"/>
</dbReference>
<dbReference type="SUPFAM" id="SSF52777">
    <property type="entry name" value="CoA-dependent acyltransferases"/>
    <property type="match status" value="1"/>
</dbReference>
<dbReference type="EC" id="2.3.1.-" evidence="3"/>
<dbReference type="Gene3D" id="3.30.559.10">
    <property type="entry name" value="Chloramphenicol acetyltransferase-like domain"/>
    <property type="match status" value="1"/>
</dbReference>
<feature type="domain" description="Peripheral subunit-binding (PSBD)" evidence="6">
    <location>
        <begin position="186"/>
        <end position="223"/>
    </location>
</feature>
<dbReference type="PROSITE" id="PS50968">
    <property type="entry name" value="BIOTINYL_LIPOYL"/>
    <property type="match status" value="1"/>
</dbReference>
<evidence type="ECO:0000256" key="2">
    <source>
        <dbReference type="ARBA" id="ARBA00022823"/>
    </source>
</evidence>
<dbReference type="Gene3D" id="2.40.50.100">
    <property type="match status" value="1"/>
</dbReference>
<dbReference type="RefSeq" id="XP_055899001.1">
    <property type="nucleotide sequence ID" value="XM_056043026.1"/>
</dbReference>
<proteinExistence type="inferred from homology"/>
<reference evidence="8" key="1">
    <citation type="submission" date="2025-08" db="UniProtKB">
        <authorList>
            <consortium name="RefSeq"/>
        </authorList>
    </citation>
    <scope>IDENTIFICATION</scope>
</reference>
<dbReference type="InterPro" id="IPR001078">
    <property type="entry name" value="2-oxoacid_DH_actylTfrase"/>
</dbReference>
<dbReference type="SUPFAM" id="SSF51230">
    <property type="entry name" value="Single hybrid motif"/>
    <property type="match status" value="1"/>
</dbReference>
<feature type="region of interest" description="Disordered" evidence="4">
    <location>
        <begin position="230"/>
        <end position="250"/>
    </location>
</feature>
<keyword evidence="3" id="KW-0808">Transferase</keyword>
<dbReference type="CDD" id="cd06849">
    <property type="entry name" value="lipoyl_domain"/>
    <property type="match status" value="1"/>
</dbReference>
<evidence type="ECO:0000313" key="7">
    <source>
        <dbReference type="Proteomes" id="UP001165740"/>
    </source>
</evidence>
<dbReference type="PANTHER" id="PTHR23151">
    <property type="entry name" value="DIHYDROLIPOAMIDE ACETYL/SUCCINYL-TRANSFERASE-RELATED"/>
    <property type="match status" value="1"/>
</dbReference>
<dbReference type="Pfam" id="PF00364">
    <property type="entry name" value="Biotin_lipoyl"/>
    <property type="match status" value="1"/>
</dbReference>
<dbReference type="GeneID" id="106059308"/>
<evidence type="ECO:0000256" key="4">
    <source>
        <dbReference type="SAM" id="MobiDB-lite"/>
    </source>
</evidence>
<organism evidence="7 8">
    <name type="scientific">Biomphalaria glabrata</name>
    <name type="common">Bloodfluke planorb</name>
    <name type="synonym">Freshwater snail</name>
    <dbReference type="NCBI Taxonomy" id="6526"/>
    <lineage>
        <taxon>Eukaryota</taxon>
        <taxon>Metazoa</taxon>
        <taxon>Spiralia</taxon>
        <taxon>Lophotrochozoa</taxon>
        <taxon>Mollusca</taxon>
        <taxon>Gastropoda</taxon>
        <taxon>Heterobranchia</taxon>
        <taxon>Euthyneura</taxon>
        <taxon>Panpulmonata</taxon>
        <taxon>Hygrophila</taxon>
        <taxon>Lymnaeoidea</taxon>
        <taxon>Planorbidae</taxon>
        <taxon>Biomphalaria</taxon>
    </lineage>
</organism>
<evidence type="ECO:0000256" key="3">
    <source>
        <dbReference type="RuleBase" id="RU003423"/>
    </source>
</evidence>
<dbReference type="Proteomes" id="UP001165740">
    <property type="component" value="Chromosome 10"/>
</dbReference>
<dbReference type="InterPro" id="IPR011053">
    <property type="entry name" value="Single_hybrid_motif"/>
</dbReference>
<accession>A0A9W3BHN5</accession>